<feature type="region of interest" description="Disordered" evidence="1">
    <location>
        <begin position="35"/>
        <end position="77"/>
    </location>
</feature>
<feature type="chain" id="PRO_5043980307" evidence="2">
    <location>
        <begin position="25"/>
        <end position="192"/>
    </location>
</feature>
<feature type="signal peptide" evidence="2">
    <location>
        <begin position="1"/>
        <end position="24"/>
    </location>
</feature>
<dbReference type="Proteomes" id="UP000590225">
    <property type="component" value="Unassembled WGS sequence"/>
</dbReference>
<organism evidence="3 4">
    <name type="scientific">Curtobacterium pusillum</name>
    <dbReference type="NCBI Taxonomy" id="69373"/>
    <lineage>
        <taxon>Bacteria</taxon>
        <taxon>Bacillati</taxon>
        <taxon>Actinomycetota</taxon>
        <taxon>Actinomycetes</taxon>
        <taxon>Micrococcales</taxon>
        <taxon>Microbacteriaceae</taxon>
        <taxon>Curtobacterium</taxon>
    </lineage>
</organism>
<dbReference type="PANTHER" id="PTHR39335:SF1">
    <property type="entry name" value="BLL4220 PROTEIN"/>
    <property type="match status" value="1"/>
</dbReference>
<reference evidence="3 4" key="1">
    <citation type="submission" date="2020-07" db="EMBL/GenBank/DDBJ databases">
        <title>Above-ground endophytic microbial communities from plants in different locations in the United States.</title>
        <authorList>
            <person name="Frank C."/>
        </authorList>
    </citation>
    <scope>NUCLEOTIDE SEQUENCE [LARGE SCALE GENOMIC DNA]</scope>
    <source>
        <strain evidence="3 4">WPL5_2</strain>
    </source>
</reference>
<name>A0AAW3T422_9MICO</name>
<proteinExistence type="predicted"/>
<evidence type="ECO:0000256" key="2">
    <source>
        <dbReference type="SAM" id="SignalP"/>
    </source>
</evidence>
<protein>
    <submittedName>
        <fullName evidence="3">Lipoprotein with Yx(FWY)xxD motif</fullName>
    </submittedName>
</protein>
<sequence length="192" mass="18425">MRTIRSTRPALLVAGVAFASLALAGCSGQSTASSGASSAPSSVASSPAASSSAAASSSSGLYGADDTGGSGDGHGADDGIATASTSLGTVVVDGKGMTAYFYDQDVKGSGKSTCTGGCAAAWPAIESDTAKPAVSGVTGTVGTITGVDGKLQVTVDGRPIYTYAADSKAGDVTGQGVGGVWYAVSPDGTEHR</sequence>
<dbReference type="GO" id="GO:0043448">
    <property type="term" value="P:alkane catabolic process"/>
    <property type="evidence" value="ECO:0007669"/>
    <property type="project" value="TreeGrafter"/>
</dbReference>
<dbReference type="PROSITE" id="PS51257">
    <property type="entry name" value="PROKAR_LIPOPROTEIN"/>
    <property type="match status" value="1"/>
</dbReference>
<feature type="compositionally biased region" description="Low complexity" evidence="1">
    <location>
        <begin position="35"/>
        <end position="65"/>
    </location>
</feature>
<gene>
    <name evidence="3" type="ORF">FHW23_000636</name>
</gene>
<dbReference type="Pfam" id="PF03640">
    <property type="entry name" value="Lipoprotein_15"/>
    <property type="match status" value="2"/>
</dbReference>
<accession>A0AAW3T422</accession>
<dbReference type="EMBL" id="JACGXP010000001">
    <property type="protein sequence ID" value="MBA8989404.1"/>
    <property type="molecule type" value="Genomic_DNA"/>
</dbReference>
<keyword evidence="3" id="KW-0449">Lipoprotein</keyword>
<keyword evidence="2" id="KW-0732">Signal</keyword>
<evidence type="ECO:0000313" key="3">
    <source>
        <dbReference type="EMBL" id="MBA8989404.1"/>
    </source>
</evidence>
<dbReference type="InterPro" id="IPR005297">
    <property type="entry name" value="Lipoprotein_repeat"/>
</dbReference>
<comment type="caution">
    <text evidence="3">The sequence shown here is derived from an EMBL/GenBank/DDBJ whole genome shotgun (WGS) entry which is preliminary data.</text>
</comment>
<dbReference type="PANTHER" id="PTHR39335">
    <property type="entry name" value="BLL4220 PROTEIN"/>
    <property type="match status" value="1"/>
</dbReference>
<dbReference type="AlphaFoldDB" id="A0AAW3T422"/>
<dbReference type="RefSeq" id="WP_182515120.1">
    <property type="nucleotide sequence ID" value="NZ_JACGXP010000001.1"/>
</dbReference>
<evidence type="ECO:0000256" key="1">
    <source>
        <dbReference type="SAM" id="MobiDB-lite"/>
    </source>
</evidence>
<evidence type="ECO:0000313" key="4">
    <source>
        <dbReference type="Proteomes" id="UP000590225"/>
    </source>
</evidence>